<dbReference type="VEuPathDB" id="FungiDB:A1O9_11918"/>
<dbReference type="GeneID" id="25286813"/>
<reference evidence="1 2" key="1">
    <citation type="submission" date="2013-03" db="EMBL/GenBank/DDBJ databases">
        <title>The Genome Sequence of Exophiala aquamarina CBS 119918.</title>
        <authorList>
            <consortium name="The Broad Institute Genomics Platform"/>
            <person name="Cuomo C."/>
            <person name="de Hoog S."/>
            <person name="Gorbushina A."/>
            <person name="Walker B."/>
            <person name="Young S.K."/>
            <person name="Zeng Q."/>
            <person name="Gargeya S."/>
            <person name="Fitzgerald M."/>
            <person name="Haas B."/>
            <person name="Abouelleil A."/>
            <person name="Allen A.W."/>
            <person name="Alvarado L."/>
            <person name="Arachchi H.M."/>
            <person name="Berlin A.M."/>
            <person name="Chapman S.B."/>
            <person name="Gainer-Dewar J."/>
            <person name="Goldberg J."/>
            <person name="Griggs A."/>
            <person name="Gujja S."/>
            <person name="Hansen M."/>
            <person name="Howarth C."/>
            <person name="Imamovic A."/>
            <person name="Ireland A."/>
            <person name="Larimer J."/>
            <person name="McCowan C."/>
            <person name="Murphy C."/>
            <person name="Pearson M."/>
            <person name="Poon T.W."/>
            <person name="Priest M."/>
            <person name="Roberts A."/>
            <person name="Saif S."/>
            <person name="Shea T."/>
            <person name="Sisk P."/>
            <person name="Sykes S."/>
            <person name="Wortman J."/>
            <person name="Nusbaum C."/>
            <person name="Birren B."/>
        </authorList>
    </citation>
    <scope>NUCLEOTIDE SEQUENCE [LARGE SCALE GENOMIC DNA]</scope>
    <source>
        <strain evidence="1 2">CBS 119918</strain>
    </source>
</reference>
<dbReference type="Proteomes" id="UP000027920">
    <property type="component" value="Unassembled WGS sequence"/>
</dbReference>
<dbReference type="AlphaFoldDB" id="A0A072NY07"/>
<dbReference type="HOGENOM" id="CLU_046577_0_0_1"/>
<dbReference type="STRING" id="1182545.A0A072NY07"/>
<comment type="caution">
    <text evidence="1">The sequence shown here is derived from an EMBL/GenBank/DDBJ whole genome shotgun (WGS) entry which is preliminary data.</text>
</comment>
<protein>
    <submittedName>
        <fullName evidence="1">Uncharacterized protein</fullName>
    </submittedName>
</protein>
<organism evidence="1 2">
    <name type="scientific">Exophiala aquamarina CBS 119918</name>
    <dbReference type="NCBI Taxonomy" id="1182545"/>
    <lineage>
        <taxon>Eukaryota</taxon>
        <taxon>Fungi</taxon>
        <taxon>Dikarya</taxon>
        <taxon>Ascomycota</taxon>
        <taxon>Pezizomycotina</taxon>
        <taxon>Eurotiomycetes</taxon>
        <taxon>Chaetothyriomycetidae</taxon>
        <taxon>Chaetothyriales</taxon>
        <taxon>Herpotrichiellaceae</taxon>
        <taxon>Exophiala</taxon>
    </lineage>
</organism>
<dbReference type="OrthoDB" id="5365129at2759"/>
<sequence>MAALAVIGAIGTALSLITWTIDRFPSQPPSNSLLRVGLGLNDGTVTNAGGYSPDVWAYDALGNEIGRTTENWIGRPIIDDGNFDDITIFHVADKERTQSQYILVEGDGSGDLLCIAYMTLTWADGGRHGWNGDLGRICGEKWYASNVVIGESYKPACTWIGYLEPDGVAYGVSIDMVAVSPSTGDPVKDASYYCDSEIQYYLHSTTGRHRRRQPHDHFSSNIVISESDQHNGTSKELCTSPTSYGPSFVSLAEHAFCDMEAKMLWPLCDGGFSDDGDCFDLDTYTLLSVEKLHRRSFGFTKVEYWN</sequence>
<accession>A0A072NY07</accession>
<evidence type="ECO:0000313" key="2">
    <source>
        <dbReference type="Proteomes" id="UP000027920"/>
    </source>
</evidence>
<keyword evidence="2" id="KW-1185">Reference proteome</keyword>
<name>A0A072NY07_9EURO</name>
<dbReference type="RefSeq" id="XP_013254518.1">
    <property type="nucleotide sequence ID" value="XM_013399064.1"/>
</dbReference>
<evidence type="ECO:0000313" key="1">
    <source>
        <dbReference type="EMBL" id="KEF51928.1"/>
    </source>
</evidence>
<gene>
    <name evidence="1" type="ORF">A1O9_11918</name>
</gene>
<proteinExistence type="predicted"/>
<dbReference type="EMBL" id="AMGV01000020">
    <property type="protein sequence ID" value="KEF51928.1"/>
    <property type="molecule type" value="Genomic_DNA"/>
</dbReference>